<comment type="similarity">
    <text evidence="1">Belongs to the ACBP family.</text>
</comment>
<reference evidence="4 5" key="1">
    <citation type="submission" date="2013-07" db="EMBL/GenBank/DDBJ databases">
        <authorList>
            <person name="Stoco P.H."/>
            <person name="Wagner G."/>
            <person name="Gerber A."/>
            <person name="Zaha A."/>
            <person name="Thompson C."/>
            <person name="Bartholomeu D.C."/>
            <person name="Luckemeyer D.D."/>
            <person name="Bahia D."/>
            <person name="Loreto E."/>
            <person name="Prestes E.B."/>
            <person name="Lima F.M."/>
            <person name="Rodrigues-Luiz G."/>
            <person name="Vallejo G.A."/>
            <person name="Filho J.F."/>
            <person name="Monteiro K.M."/>
            <person name="Tyler K.M."/>
            <person name="de Almeida L.G."/>
            <person name="Ortiz M.F."/>
            <person name="Siervo M.A."/>
            <person name="de Moraes M.H."/>
            <person name="Cunha O.L."/>
            <person name="Mendonca-Neto R."/>
            <person name="Silva R."/>
            <person name="Teixeira S.M."/>
            <person name="Murta S.M."/>
            <person name="Sincero T.C."/>
            <person name="Mendes T.A."/>
            <person name="Urmenyi T.P."/>
            <person name="Silva V.G."/>
            <person name="da Rocha W.D."/>
            <person name="Andersson B."/>
            <person name="Romanha A.J."/>
            <person name="Steindel M."/>
            <person name="de Vasconcelos A.T."/>
            <person name="Grisard E.C."/>
        </authorList>
    </citation>
    <scope>NUCLEOTIDE SEQUENCE [LARGE SCALE GENOMIC DNA]</scope>
    <source>
        <strain evidence="4 5">SC58</strain>
    </source>
</reference>
<dbReference type="GO" id="GO:0000062">
    <property type="term" value="F:fatty-acyl-CoA binding"/>
    <property type="evidence" value="ECO:0007669"/>
    <property type="project" value="InterPro"/>
</dbReference>
<evidence type="ECO:0000256" key="2">
    <source>
        <dbReference type="ARBA" id="ARBA00023121"/>
    </source>
</evidence>
<dbReference type="OrthoDB" id="346910at2759"/>
<dbReference type="EMBL" id="AUPL01004072">
    <property type="protein sequence ID" value="ESL08229.1"/>
    <property type="molecule type" value="Genomic_DNA"/>
</dbReference>
<keyword evidence="2" id="KW-0446">Lipid-binding</keyword>
<dbReference type="SUPFAM" id="SSF47027">
    <property type="entry name" value="Acyl-CoA binding protein"/>
    <property type="match status" value="1"/>
</dbReference>
<dbReference type="InterPro" id="IPR014352">
    <property type="entry name" value="FERM/acyl-CoA-bd_prot_sf"/>
</dbReference>
<evidence type="ECO:0000256" key="1">
    <source>
        <dbReference type="ARBA" id="ARBA00005567"/>
    </source>
</evidence>
<dbReference type="GO" id="GO:0006631">
    <property type="term" value="P:fatty acid metabolic process"/>
    <property type="evidence" value="ECO:0007669"/>
    <property type="project" value="TreeGrafter"/>
</dbReference>
<dbReference type="VEuPathDB" id="TriTrypDB:TRSC58_04072"/>
<evidence type="ECO:0000259" key="3">
    <source>
        <dbReference type="PROSITE" id="PS51228"/>
    </source>
</evidence>
<dbReference type="PRINTS" id="PR00689">
    <property type="entry name" value="ACOABINDINGP"/>
</dbReference>
<comment type="caution">
    <text evidence="4">The sequence shown here is derived from an EMBL/GenBank/DDBJ whole genome shotgun (WGS) entry which is preliminary data.</text>
</comment>
<dbReference type="PANTHER" id="PTHR23310">
    <property type="entry name" value="ACYL-COA-BINDING PROTEIN, ACBP"/>
    <property type="match status" value="1"/>
</dbReference>
<accession>A0A061IZV1</accession>
<dbReference type="PANTHER" id="PTHR23310:SF62">
    <property type="entry name" value="ACYL-COA BINDING PROTEIN 1, ISOFORM A"/>
    <property type="match status" value="1"/>
</dbReference>
<sequence length="758" mass="83256">MAMWTHGRCMGEPVTFLLQTADGQPTNASAFLDAVCDMLQTETSVHAAAQRVYRPLSVYVSLLADPDAEPASTENDMEALLDEWPLLYLALVMEHAEVAAAVLEFHQQHAITVLEHILSENNSLVLSRAVAEEGTSFKCGGETHDNIMECQVVNELGGTIVLFTAQETGDAQVRSSNDTQHAKQRTLSADANEPVLSVIWVTAALKPLLQCLLYERNLLTGRNTDDKMEEERDSAFGFATRIVKAHCEALVEFYVRFPAIIVEHDVLYEVCRGNLVLLLDLLGAYSGLLLPVVHGTRMHDVENSLHGGPAHLTSREASHGGSVPRGCCPQPAAIPPFLLSFRPQEHQRLAFLVMWTNYREKASMERKPPGSARKNHEASVLSNFRATVLNLKKSGYVVPSNSLWSGLIFVLSRLVSRECCLERFLDIIEEDNIDACSGKIPVTFIAALVAGAVVAAFFHRGKYMQLMCQKVEVLLVDVPGGASPLRPYILSQPANHTERFEGLWLAETPFSPARKFQSRAEMLYAALVDMVLCSAEKMWATDGAFPTSSESAKAQCSLRKWISMCRNFFQDLRDRPAACPSGHTVSRASAEGEVPAEAGTASADDMIEEDESSVVQRVCQQMRLQLQQGATPLPAIYAALYTEGTAEAKTATDDGAASVDAGKTTAQRDVRDDFEASQALFATMAHQFSDNIKLTFYGLYKQATTGDVNVSKPWVMDFVGRAKWDAWNRLCGMSPDEAMRRYTAELRTLLVSSTSGSA</sequence>
<dbReference type="Pfam" id="PF00887">
    <property type="entry name" value="ACBP"/>
    <property type="match status" value="1"/>
</dbReference>
<dbReference type="Gene3D" id="1.20.80.10">
    <property type="match status" value="1"/>
</dbReference>
<protein>
    <submittedName>
        <fullName evidence="4">Acyl-CoA binding protein</fullName>
    </submittedName>
</protein>
<evidence type="ECO:0000313" key="5">
    <source>
        <dbReference type="Proteomes" id="UP000031737"/>
    </source>
</evidence>
<feature type="domain" description="ACB" evidence="3">
    <location>
        <begin position="670"/>
        <end position="755"/>
    </location>
</feature>
<dbReference type="InterPro" id="IPR000582">
    <property type="entry name" value="Acyl-CoA-binding_protein"/>
</dbReference>
<organism evidence="4 5">
    <name type="scientific">Trypanosoma rangeli SC58</name>
    <dbReference type="NCBI Taxonomy" id="429131"/>
    <lineage>
        <taxon>Eukaryota</taxon>
        <taxon>Discoba</taxon>
        <taxon>Euglenozoa</taxon>
        <taxon>Kinetoplastea</taxon>
        <taxon>Metakinetoplastina</taxon>
        <taxon>Trypanosomatida</taxon>
        <taxon>Trypanosomatidae</taxon>
        <taxon>Trypanosoma</taxon>
        <taxon>Herpetosoma</taxon>
    </lineage>
</organism>
<gene>
    <name evidence="4" type="ORF">TRSC58_04072</name>
</gene>
<evidence type="ECO:0000313" key="4">
    <source>
        <dbReference type="EMBL" id="ESL08229.1"/>
    </source>
</evidence>
<dbReference type="Proteomes" id="UP000031737">
    <property type="component" value="Unassembled WGS sequence"/>
</dbReference>
<name>A0A061IZV1_TRYRA</name>
<dbReference type="PROSITE" id="PS51228">
    <property type="entry name" value="ACB_2"/>
    <property type="match status" value="1"/>
</dbReference>
<proteinExistence type="inferred from homology"/>
<dbReference type="InterPro" id="IPR035984">
    <property type="entry name" value="Acyl-CoA-binding_sf"/>
</dbReference>
<dbReference type="AlphaFoldDB" id="A0A061IZV1"/>
<keyword evidence="5" id="KW-1185">Reference proteome</keyword>